<dbReference type="Proteomes" id="UP000269019">
    <property type="component" value="Chromosome"/>
</dbReference>
<evidence type="ECO:0000313" key="1">
    <source>
        <dbReference type="EMBL" id="AZA14378.1"/>
    </source>
</evidence>
<proteinExistence type="predicted"/>
<dbReference type="EMBL" id="CP033896">
    <property type="protein sequence ID" value="AZA14378.1"/>
    <property type="molecule type" value="Genomic_DNA"/>
</dbReference>
<keyword evidence="2" id="KW-1185">Reference proteome</keyword>
<name>A0A3G6JBD0_9CORY</name>
<dbReference type="AlphaFoldDB" id="A0A3G6JBD0"/>
<dbReference type="KEGG" id="ccho:CCHOA_09975"/>
<organism evidence="1 2">
    <name type="scientific">Corynebacterium choanae</name>
    <dbReference type="NCBI Taxonomy" id="1862358"/>
    <lineage>
        <taxon>Bacteria</taxon>
        <taxon>Bacillati</taxon>
        <taxon>Actinomycetota</taxon>
        <taxon>Actinomycetes</taxon>
        <taxon>Mycobacteriales</taxon>
        <taxon>Corynebacteriaceae</taxon>
        <taxon>Corynebacterium</taxon>
    </lineage>
</organism>
<reference evidence="1 2" key="1">
    <citation type="submission" date="2018-11" db="EMBL/GenBank/DDBJ databases">
        <authorList>
            <person name="Kleinhagauer T."/>
            <person name="Glaeser S.P."/>
            <person name="Spergser J."/>
            <person name="Ruckert C."/>
            <person name="Kaempfer P."/>
            <person name="Busse H.-J."/>
        </authorList>
    </citation>
    <scope>NUCLEOTIDE SEQUENCE [LARGE SCALE GENOMIC DNA]</scope>
    <source>
        <strain evidence="1 2">200CH</strain>
    </source>
</reference>
<gene>
    <name evidence="1" type="ORF">CCHOA_09975</name>
</gene>
<evidence type="ECO:0000313" key="2">
    <source>
        <dbReference type="Proteomes" id="UP000269019"/>
    </source>
</evidence>
<accession>A0A3G6JBD0</accession>
<sequence>MGLLTWIDMQTRISDPCPRGLVVHRLLDVANLAAQVFLPGSQVITNTVQVRHTELLLHNSDNNL</sequence>
<protein>
    <submittedName>
        <fullName evidence="1">Uncharacterized protein</fullName>
    </submittedName>
</protein>